<proteinExistence type="inferred from homology"/>
<evidence type="ECO:0000256" key="6">
    <source>
        <dbReference type="SAM" id="Phobius"/>
    </source>
</evidence>
<dbReference type="GO" id="GO:0016020">
    <property type="term" value="C:membrane"/>
    <property type="evidence" value="ECO:0007669"/>
    <property type="project" value="UniProtKB-SubCell"/>
</dbReference>
<evidence type="ECO:0000256" key="5">
    <source>
        <dbReference type="ARBA" id="ARBA00023136"/>
    </source>
</evidence>
<dbReference type="InterPro" id="IPR058625">
    <property type="entry name" value="MdtA-like_BSH"/>
</dbReference>
<reference evidence="8" key="1">
    <citation type="journal article" date="2009" name="Plasmid">
        <title>Complete sequence of three plasmids from Bacillus thuringiensis INTA-FR7-4 environmental isolate and comparison with related plasmids from the Bacillus cereus group.</title>
        <authorList>
            <person name="Amadio A.F."/>
            <person name="Benintende G.B."/>
            <person name="Zandomeni R.O."/>
        </authorList>
    </citation>
    <scope>NUCLEOTIDE SEQUENCE</scope>
    <source>
        <strain evidence="8">INTA-FR7-4</strain>
        <plasmid evidence="8">pFR12.5</plasmid>
    </source>
</reference>
<keyword evidence="8" id="KW-0614">Plasmid</keyword>
<gene>
    <name evidence="8" type="ORF">pFR12.5_01</name>
</gene>
<comment type="subcellular location">
    <subcellularLocation>
        <location evidence="1">Membrane</location>
        <topology evidence="1">Single-pass membrane protein</topology>
    </subcellularLocation>
</comment>
<dbReference type="Pfam" id="PF25917">
    <property type="entry name" value="BSH_RND"/>
    <property type="match status" value="1"/>
</dbReference>
<dbReference type="Gene3D" id="2.40.50.100">
    <property type="match status" value="1"/>
</dbReference>
<dbReference type="RefSeq" id="WP_012263686.1">
    <property type="nucleotide sequence ID" value="NC_010282.1"/>
</dbReference>
<geneLocation type="plasmid" evidence="8">
    <name>pFR12.5</name>
</geneLocation>
<evidence type="ECO:0000256" key="3">
    <source>
        <dbReference type="ARBA" id="ARBA00022692"/>
    </source>
</evidence>
<accession>B0FXS2</accession>
<feature type="transmembrane region" description="Helical" evidence="6">
    <location>
        <begin position="24"/>
        <end position="45"/>
    </location>
</feature>
<dbReference type="AlphaFoldDB" id="B0FXS2"/>
<feature type="domain" description="Multidrug resistance protein MdtA-like barrel-sandwich hybrid" evidence="7">
    <location>
        <begin position="67"/>
        <end position="133"/>
    </location>
</feature>
<dbReference type="PRINTS" id="PR01490">
    <property type="entry name" value="RTXTOXIND"/>
</dbReference>
<keyword evidence="3 6" id="KW-0812">Transmembrane</keyword>
<evidence type="ECO:0000256" key="2">
    <source>
        <dbReference type="ARBA" id="ARBA00009477"/>
    </source>
</evidence>
<evidence type="ECO:0000313" key="8">
    <source>
        <dbReference type="EMBL" id="ABY68471.1"/>
    </source>
</evidence>
<evidence type="ECO:0000259" key="7">
    <source>
        <dbReference type="Pfam" id="PF25917"/>
    </source>
</evidence>
<dbReference type="InterPro" id="IPR011053">
    <property type="entry name" value="Single_hybrid_motif"/>
</dbReference>
<dbReference type="PANTHER" id="PTHR30386:SF26">
    <property type="entry name" value="TRANSPORT PROTEIN COMB"/>
    <property type="match status" value="1"/>
</dbReference>
<dbReference type="InterPro" id="IPR050739">
    <property type="entry name" value="MFP"/>
</dbReference>
<protein>
    <recommendedName>
        <fullName evidence="7">Multidrug resistance protein MdtA-like barrel-sandwich hybrid domain-containing protein</fullName>
    </recommendedName>
</protein>
<evidence type="ECO:0000256" key="4">
    <source>
        <dbReference type="ARBA" id="ARBA00022989"/>
    </source>
</evidence>
<evidence type="ECO:0000256" key="1">
    <source>
        <dbReference type="ARBA" id="ARBA00004167"/>
    </source>
</evidence>
<name>B0FXS2_BACTU</name>
<dbReference type="SUPFAM" id="SSF51230">
    <property type="entry name" value="Single hybrid motif"/>
    <property type="match status" value="1"/>
</dbReference>
<dbReference type="PANTHER" id="PTHR30386">
    <property type="entry name" value="MEMBRANE FUSION SUBUNIT OF EMRAB-TOLC MULTIDRUG EFFLUX PUMP"/>
    <property type="match status" value="1"/>
</dbReference>
<sequence length="233" mass="26676">MNKIYSFEQLTDSVELLERKPPRFIIWFLSGLILLFVIFVVWAYFGKVDIVSKGTVIIQNKFESSLVRSKNKGILDNVLVKSGDFVKTGDVLFQIKEENENVFVKASMDGEVQFNSTIQSGDLIESGKEILSIVPKNLEKRARIILSPQDRKNIKKGDKIIYSFNTERIDKYIGEIVYIAAEPVYNKEFKSYMYELEATIDSNNDELYAGMMGQGSVLIGSEPIWKFLLKKMI</sequence>
<keyword evidence="4 6" id="KW-1133">Transmembrane helix</keyword>
<keyword evidence="5 6" id="KW-0472">Membrane</keyword>
<dbReference type="EMBL" id="EU362918">
    <property type="protein sequence ID" value="ABY68471.1"/>
    <property type="molecule type" value="Genomic_DNA"/>
</dbReference>
<organism evidence="8">
    <name type="scientific">Bacillus thuringiensis</name>
    <dbReference type="NCBI Taxonomy" id="1428"/>
    <lineage>
        <taxon>Bacteria</taxon>
        <taxon>Bacillati</taxon>
        <taxon>Bacillota</taxon>
        <taxon>Bacilli</taxon>
        <taxon>Bacillales</taxon>
        <taxon>Bacillaceae</taxon>
        <taxon>Bacillus</taxon>
        <taxon>Bacillus cereus group</taxon>
    </lineage>
</organism>
<comment type="similarity">
    <text evidence="2">Belongs to the membrane fusion protein (MFP) (TC 8.A.1) family.</text>
</comment>